<feature type="domain" description="Flagellar assembly protein FliH/Type III secretion system HrpE" evidence="9">
    <location>
        <begin position="170"/>
        <end position="297"/>
    </location>
</feature>
<dbReference type="GO" id="GO:0015031">
    <property type="term" value="P:protein transport"/>
    <property type="evidence" value="ECO:0007669"/>
    <property type="project" value="UniProtKB-KW"/>
</dbReference>
<proteinExistence type="inferred from homology"/>
<evidence type="ECO:0000256" key="3">
    <source>
        <dbReference type="ARBA" id="ARBA00016507"/>
    </source>
</evidence>
<dbReference type="InterPro" id="IPR018035">
    <property type="entry name" value="Flagellar_FliH/T3SS_HrpE"/>
</dbReference>
<dbReference type="GO" id="GO:0044781">
    <property type="term" value="P:bacterial-type flagellum organization"/>
    <property type="evidence" value="ECO:0007669"/>
    <property type="project" value="UniProtKB-KW"/>
</dbReference>
<dbReference type="SUPFAM" id="SSF160527">
    <property type="entry name" value="V-type ATPase subunit E-like"/>
    <property type="match status" value="1"/>
</dbReference>
<evidence type="ECO:0000256" key="2">
    <source>
        <dbReference type="ARBA" id="ARBA00006602"/>
    </source>
</evidence>
<evidence type="ECO:0000256" key="6">
    <source>
        <dbReference type="ARBA" id="ARBA00022927"/>
    </source>
</evidence>
<keyword evidence="5" id="KW-1005">Bacterial flagellum biogenesis</keyword>
<dbReference type="InterPro" id="IPR051472">
    <property type="entry name" value="T3SS_Stator/FliH"/>
</dbReference>
<gene>
    <name evidence="10" type="primary">fliH</name>
    <name evidence="10" type="ORF">LEP1GSC081_3585</name>
</gene>
<sequence length="307" mass="35819">MAKLVFKPIQISDMKDQVELAIPDKYKKFHRDEDAEEFEVDQEGNIIEQYQGPSIEEIEAELNRYREENEEQVRKLIEDARRKSEEIEEEGRKRAFQMIQDSKEKVKLEEDTGKAKAEQILDRAKMEVERMIKEAEMKVAEIEHEAYLKGYDAGREVGFKKGQGEVRRLIDRLGTIVGKAIDIREEIIQASEKQMVEMILIIARKVIKDEIIERKEIVLNNIREALKRIKDRDRVDIRVNFADLELTTAHKDELIKLMESLRKVNIYEDSRVDRGGVIIETDVGAIDARISTQLKEIEEAIRNAEPI</sequence>
<comment type="similarity">
    <text evidence="2">Belongs to the FliH family.</text>
</comment>
<dbReference type="NCBIfam" id="NF005198">
    <property type="entry name" value="PRK06669.1-3"/>
    <property type="match status" value="1"/>
</dbReference>
<evidence type="ECO:0000256" key="4">
    <source>
        <dbReference type="ARBA" id="ARBA00022448"/>
    </source>
</evidence>
<protein>
    <recommendedName>
        <fullName evidence="3">Flagellar assembly protein FliH</fullName>
    </recommendedName>
</protein>
<dbReference type="PANTHER" id="PTHR34982:SF1">
    <property type="entry name" value="FLAGELLAR ASSEMBLY PROTEIN FLIH"/>
    <property type="match status" value="1"/>
</dbReference>
<keyword evidence="10" id="KW-0966">Cell projection</keyword>
<comment type="function">
    <text evidence="1">Needed for flagellar regrowth and assembly.</text>
</comment>
<name>A0A0E2B4B7_9LEPT</name>
<dbReference type="RefSeq" id="WP_004765208.1">
    <property type="nucleotide sequence ID" value="NZ_AHMY02000034.1"/>
</dbReference>
<evidence type="ECO:0000313" key="11">
    <source>
        <dbReference type="Proteomes" id="UP000006253"/>
    </source>
</evidence>
<feature type="coiled-coil region" evidence="8">
    <location>
        <begin position="55"/>
        <end position="145"/>
    </location>
</feature>
<keyword evidence="10" id="KW-0282">Flagellum</keyword>
<dbReference type="AlphaFoldDB" id="A0A0E2B4B7"/>
<comment type="caution">
    <text evidence="10">The sequence shown here is derived from an EMBL/GenBank/DDBJ whole genome shotgun (WGS) entry which is preliminary data.</text>
</comment>
<keyword evidence="8" id="KW-0175">Coiled coil</keyword>
<dbReference type="EMBL" id="AHMY02000034">
    <property type="protein sequence ID" value="EKO16113.1"/>
    <property type="molecule type" value="Genomic_DNA"/>
</dbReference>
<keyword evidence="10" id="KW-0969">Cilium</keyword>
<evidence type="ECO:0000256" key="1">
    <source>
        <dbReference type="ARBA" id="ARBA00003041"/>
    </source>
</evidence>
<keyword evidence="6" id="KW-0653">Protein transport</keyword>
<evidence type="ECO:0000259" key="9">
    <source>
        <dbReference type="Pfam" id="PF02108"/>
    </source>
</evidence>
<dbReference type="GO" id="GO:0005829">
    <property type="term" value="C:cytosol"/>
    <property type="evidence" value="ECO:0007669"/>
    <property type="project" value="TreeGrafter"/>
</dbReference>
<keyword evidence="7" id="KW-1006">Bacterial flagellum protein export</keyword>
<reference evidence="10 11" key="1">
    <citation type="submission" date="2012-10" db="EMBL/GenBank/DDBJ databases">
        <authorList>
            <person name="Harkins D.M."/>
            <person name="Durkin A.S."/>
            <person name="Brinkac L.M."/>
            <person name="Selengut J.D."/>
            <person name="Sanka R."/>
            <person name="DePew J."/>
            <person name="Purushe J."/>
            <person name="Peacock S.J."/>
            <person name="Thaipadungpanit J."/>
            <person name="Wuthiekanun V.W."/>
            <person name="Day N.P."/>
            <person name="Vinetz J.M."/>
            <person name="Sutton G.G."/>
            <person name="Nelson W.C."/>
            <person name="Fouts D.E."/>
        </authorList>
    </citation>
    <scope>NUCLEOTIDE SEQUENCE [LARGE SCALE GENOMIC DNA]</scope>
    <source>
        <strain evidence="10 11">H1</strain>
    </source>
</reference>
<evidence type="ECO:0000313" key="10">
    <source>
        <dbReference type="EMBL" id="EKO16113.1"/>
    </source>
</evidence>
<dbReference type="Pfam" id="PF02108">
    <property type="entry name" value="FliH"/>
    <property type="match status" value="1"/>
</dbReference>
<organism evidence="10 11">
    <name type="scientific">Leptospira kirschneri str. H1</name>
    <dbReference type="NCBI Taxonomy" id="1049966"/>
    <lineage>
        <taxon>Bacteria</taxon>
        <taxon>Pseudomonadati</taxon>
        <taxon>Spirochaetota</taxon>
        <taxon>Spirochaetia</taxon>
        <taxon>Leptospirales</taxon>
        <taxon>Leptospiraceae</taxon>
        <taxon>Leptospira</taxon>
    </lineage>
</organism>
<accession>A0A0E2B4B7</accession>
<evidence type="ECO:0000256" key="7">
    <source>
        <dbReference type="ARBA" id="ARBA00023225"/>
    </source>
</evidence>
<keyword evidence="4" id="KW-0813">Transport</keyword>
<evidence type="ECO:0000256" key="5">
    <source>
        <dbReference type="ARBA" id="ARBA00022795"/>
    </source>
</evidence>
<evidence type="ECO:0000256" key="8">
    <source>
        <dbReference type="SAM" id="Coils"/>
    </source>
</evidence>
<dbReference type="PANTHER" id="PTHR34982">
    <property type="entry name" value="YOP PROTEINS TRANSLOCATION PROTEIN L"/>
    <property type="match status" value="1"/>
</dbReference>
<dbReference type="Proteomes" id="UP000006253">
    <property type="component" value="Unassembled WGS sequence"/>
</dbReference>